<dbReference type="PANTHER" id="PTHR11999">
    <property type="entry name" value="GROUP II PYRIDOXAL-5-PHOSPHATE DECARBOXYLASE"/>
    <property type="match status" value="1"/>
</dbReference>
<accession>A0A818YCU6</accession>
<sequence>MESEKLNELTEQASAKLHEHVLDIESLNQWKIQMFNLINTIGDMKLSPSLPIEKENTSLDPTDWPSARCMAHQMLDSSLDYIQYVRDRPVWRAVPYDVRAVIEDEPIPKQGQPLATVCHDVINYVMPYARGNAHPRFWGWVSGEGTLGGIIGDMVSATLNVNACASTHSAAFVERTIIDWMRNLFNFPEESTGGLLVSGTSIATVISIATARQRVLVNVREDGLVNGQQLVAYVSTESHGCVVKAMELLGLGSKAVHLVPVDENFSIKIAELKTAIKEDRDKGLIPFCIVGNAGTVNTGAFDDLLELSKIARAENLWFHVDGAFGSFVILDPQRSHLVTGIDQADSLAFDFHKWLHCPYDVGCVLVRDSSLLHSTFSTNQGCLERTERGCSLDDRWFYHLGPELSRSFRALKVWFTLKEHGTVKLGQKIAENCEQAQYLVSLLEKYKNIIRIVYPVSLNIVNFRFEPEEFDKDDHELLESFNDELVVDIQMSGIALPSSSRIQNRRHIRIAIVSHRSTHEDFDIFMETLMKLYRSRVDTVVMARNGYD</sequence>
<evidence type="ECO:0000256" key="4">
    <source>
        <dbReference type="ARBA" id="ARBA00023239"/>
    </source>
</evidence>
<name>A0A818YCU6_9BILA</name>
<dbReference type="Gene3D" id="3.90.1150.170">
    <property type="match status" value="2"/>
</dbReference>
<reference evidence="7" key="1">
    <citation type="submission" date="2021-02" db="EMBL/GenBank/DDBJ databases">
        <authorList>
            <person name="Nowell W R."/>
        </authorList>
    </citation>
    <scope>NUCLEOTIDE SEQUENCE</scope>
</reference>
<dbReference type="InterPro" id="IPR015421">
    <property type="entry name" value="PyrdxlP-dep_Trfase_major"/>
</dbReference>
<proteinExistence type="inferred from homology"/>
<protein>
    <submittedName>
        <fullName evidence="7">Uncharacterized protein</fullName>
    </submittedName>
</protein>
<evidence type="ECO:0000256" key="3">
    <source>
        <dbReference type="ARBA" id="ARBA00022898"/>
    </source>
</evidence>
<dbReference type="SUPFAM" id="SSF53383">
    <property type="entry name" value="PLP-dependent transferases"/>
    <property type="match status" value="1"/>
</dbReference>
<dbReference type="GO" id="GO:0016831">
    <property type="term" value="F:carboxy-lyase activity"/>
    <property type="evidence" value="ECO:0007669"/>
    <property type="project" value="UniProtKB-KW"/>
</dbReference>
<dbReference type="GO" id="GO:0019752">
    <property type="term" value="P:carboxylic acid metabolic process"/>
    <property type="evidence" value="ECO:0007669"/>
    <property type="project" value="InterPro"/>
</dbReference>
<dbReference type="InterPro" id="IPR015424">
    <property type="entry name" value="PyrdxlP-dep_Trfase"/>
</dbReference>
<gene>
    <name evidence="7" type="ORF">KXQ929_LOCUS14321</name>
</gene>
<dbReference type="PRINTS" id="PR00800">
    <property type="entry name" value="YHDCRBOXLASE"/>
</dbReference>
<dbReference type="GO" id="GO:0030170">
    <property type="term" value="F:pyridoxal phosphate binding"/>
    <property type="evidence" value="ECO:0007669"/>
    <property type="project" value="InterPro"/>
</dbReference>
<dbReference type="Gene3D" id="3.40.640.10">
    <property type="entry name" value="Type I PLP-dependent aspartate aminotransferase-like (Major domain)"/>
    <property type="match status" value="1"/>
</dbReference>
<evidence type="ECO:0000256" key="6">
    <source>
        <dbReference type="RuleBase" id="RU000382"/>
    </source>
</evidence>
<keyword evidence="3 5" id="KW-0663">Pyridoxal phosphate</keyword>
<dbReference type="Proteomes" id="UP000663868">
    <property type="component" value="Unassembled WGS sequence"/>
</dbReference>
<comment type="cofactor">
    <cofactor evidence="1 5 6">
        <name>pyridoxal 5'-phosphate</name>
        <dbReference type="ChEBI" id="CHEBI:597326"/>
    </cofactor>
</comment>
<dbReference type="InterPro" id="IPR010977">
    <property type="entry name" value="Aromatic_deC"/>
</dbReference>
<keyword evidence="2" id="KW-0210">Decarboxylase</keyword>
<dbReference type="PANTHER" id="PTHR11999:SF70">
    <property type="entry name" value="MIP05841P"/>
    <property type="match status" value="1"/>
</dbReference>
<feature type="modified residue" description="N6-(pyridoxal phosphate)lysine" evidence="5">
    <location>
        <position position="353"/>
    </location>
</feature>
<dbReference type="AlphaFoldDB" id="A0A818YCU6"/>
<evidence type="ECO:0000313" key="7">
    <source>
        <dbReference type="EMBL" id="CAF3752471.1"/>
    </source>
</evidence>
<evidence type="ECO:0000256" key="5">
    <source>
        <dbReference type="PIRSR" id="PIRSR602129-50"/>
    </source>
</evidence>
<keyword evidence="4 6" id="KW-0456">Lyase</keyword>
<dbReference type="Pfam" id="PF00282">
    <property type="entry name" value="Pyridoxal_deC"/>
    <property type="match status" value="1"/>
</dbReference>
<dbReference type="InterPro" id="IPR002129">
    <property type="entry name" value="PyrdxlP-dep_de-COase"/>
</dbReference>
<comment type="caution">
    <text evidence="7">The sequence shown here is derived from an EMBL/GenBank/DDBJ whole genome shotgun (WGS) entry which is preliminary data.</text>
</comment>
<evidence type="ECO:0000256" key="2">
    <source>
        <dbReference type="ARBA" id="ARBA00022793"/>
    </source>
</evidence>
<dbReference type="EMBL" id="CAJOBB010000792">
    <property type="protein sequence ID" value="CAF3752471.1"/>
    <property type="molecule type" value="Genomic_DNA"/>
</dbReference>
<comment type="similarity">
    <text evidence="6">Belongs to the group II decarboxylase family.</text>
</comment>
<organism evidence="7 8">
    <name type="scientific">Adineta steineri</name>
    <dbReference type="NCBI Taxonomy" id="433720"/>
    <lineage>
        <taxon>Eukaryota</taxon>
        <taxon>Metazoa</taxon>
        <taxon>Spiralia</taxon>
        <taxon>Gnathifera</taxon>
        <taxon>Rotifera</taxon>
        <taxon>Eurotatoria</taxon>
        <taxon>Bdelloidea</taxon>
        <taxon>Adinetida</taxon>
        <taxon>Adinetidae</taxon>
        <taxon>Adineta</taxon>
    </lineage>
</organism>
<evidence type="ECO:0000313" key="8">
    <source>
        <dbReference type="Proteomes" id="UP000663868"/>
    </source>
</evidence>
<evidence type="ECO:0000256" key="1">
    <source>
        <dbReference type="ARBA" id="ARBA00001933"/>
    </source>
</evidence>
<dbReference type="GO" id="GO:0006520">
    <property type="term" value="P:amino acid metabolic process"/>
    <property type="evidence" value="ECO:0007669"/>
    <property type="project" value="InterPro"/>
</dbReference>